<comment type="caution">
    <text evidence="2">The sequence shown here is derived from an EMBL/GenBank/DDBJ whole genome shotgun (WGS) entry which is preliminary data.</text>
</comment>
<dbReference type="OrthoDB" id="1122028at2"/>
<sequence>MYHIVYHSLAIGQPTTADLRYLLQQSRANNNRLSITGLLLYGNGNYLQVLEGEAATIRKMFGVIESDSRHRNVIKLSDGPMPRRTFAGWSMRFQELSEENFTRLMGYLNPDRLGLPSTRAPEADEALNELLRSFCVNEGIQM</sequence>
<protein>
    <submittedName>
        <fullName evidence="2">BLUF domain-containing protein</fullName>
    </submittedName>
</protein>
<reference evidence="2 3" key="1">
    <citation type="submission" date="2019-01" db="EMBL/GenBank/DDBJ databases">
        <title>Hymenobacter humicola sp. nov., isolated from soils in Antarctica.</title>
        <authorList>
            <person name="Sedlacek I."/>
            <person name="Holochova P."/>
            <person name="Kralova S."/>
            <person name="Pantucek R."/>
            <person name="Stankova E."/>
            <person name="Vrbovska V."/>
            <person name="Kristofova L."/>
            <person name="Svec P."/>
            <person name="Busse H.-J."/>
        </authorList>
    </citation>
    <scope>NUCLEOTIDE SEQUENCE [LARGE SCALE GENOMIC DNA]</scope>
    <source>
        <strain evidence="2 3">CCM 8852</strain>
    </source>
</reference>
<evidence type="ECO:0000259" key="1">
    <source>
        <dbReference type="PROSITE" id="PS50925"/>
    </source>
</evidence>
<organism evidence="2 3">
    <name type="scientific">Hymenobacter rubripertinctus</name>
    <dbReference type="NCBI Taxonomy" id="2029981"/>
    <lineage>
        <taxon>Bacteria</taxon>
        <taxon>Pseudomonadati</taxon>
        <taxon>Bacteroidota</taxon>
        <taxon>Cytophagia</taxon>
        <taxon>Cytophagales</taxon>
        <taxon>Hymenobacteraceae</taxon>
        <taxon>Hymenobacter</taxon>
    </lineage>
</organism>
<name>A0A418QVJ1_9BACT</name>
<feature type="domain" description="BLUF" evidence="1">
    <location>
        <begin position="1"/>
        <end position="92"/>
    </location>
</feature>
<evidence type="ECO:0000313" key="2">
    <source>
        <dbReference type="EMBL" id="RIY09217.1"/>
    </source>
</evidence>
<gene>
    <name evidence="2" type="ORF">D0T11_12305</name>
</gene>
<dbReference type="Proteomes" id="UP000284250">
    <property type="component" value="Unassembled WGS sequence"/>
</dbReference>
<accession>A0A418QVJ1</accession>
<dbReference type="InterPro" id="IPR036046">
    <property type="entry name" value="Acylphosphatase-like_dom_sf"/>
</dbReference>
<dbReference type="SUPFAM" id="SSF54975">
    <property type="entry name" value="Acylphosphatase/BLUF domain-like"/>
    <property type="match status" value="1"/>
</dbReference>
<dbReference type="Gene3D" id="3.30.70.100">
    <property type="match status" value="1"/>
</dbReference>
<dbReference type="GO" id="GO:0071949">
    <property type="term" value="F:FAD binding"/>
    <property type="evidence" value="ECO:0007669"/>
    <property type="project" value="InterPro"/>
</dbReference>
<dbReference type="PROSITE" id="PS50925">
    <property type="entry name" value="BLUF"/>
    <property type="match status" value="1"/>
</dbReference>
<dbReference type="AlphaFoldDB" id="A0A418QVJ1"/>
<proteinExistence type="predicted"/>
<evidence type="ECO:0000313" key="3">
    <source>
        <dbReference type="Proteomes" id="UP000284250"/>
    </source>
</evidence>
<dbReference type="GO" id="GO:0009882">
    <property type="term" value="F:blue light photoreceptor activity"/>
    <property type="evidence" value="ECO:0007669"/>
    <property type="project" value="InterPro"/>
</dbReference>
<dbReference type="Pfam" id="PF04940">
    <property type="entry name" value="BLUF"/>
    <property type="match status" value="1"/>
</dbReference>
<dbReference type="SMART" id="SM01034">
    <property type="entry name" value="BLUF"/>
    <property type="match status" value="1"/>
</dbReference>
<dbReference type="InterPro" id="IPR007024">
    <property type="entry name" value="BLUF_domain"/>
</dbReference>
<dbReference type="EMBL" id="QYCN01000017">
    <property type="protein sequence ID" value="RIY09217.1"/>
    <property type="molecule type" value="Genomic_DNA"/>
</dbReference>
<keyword evidence="3" id="KW-1185">Reference proteome</keyword>
<dbReference type="RefSeq" id="WP_119656098.1">
    <property type="nucleotide sequence ID" value="NZ_JBHUOI010000073.1"/>
</dbReference>